<accession>A0ABR4NBX5</accession>
<gene>
    <name evidence="1" type="ORF">HK105_203467</name>
</gene>
<dbReference type="Proteomes" id="UP001527925">
    <property type="component" value="Unassembled WGS sequence"/>
</dbReference>
<dbReference type="CDD" id="cd00167">
    <property type="entry name" value="SANT"/>
    <property type="match status" value="1"/>
</dbReference>
<keyword evidence="2" id="KW-1185">Reference proteome</keyword>
<proteinExistence type="predicted"/>
<comment type="caution">
    <text evidence="1">The sequence shown here is derived from an EMBL/GenBank/DDBJ whole genome shotgun (WGS) entry which is preliminary data.</text>
</comment>
<evidence type="ECO:0000313" key="2">
    <source>
        <dbReference type="Proteomes" id="UP001527925"/>
    </source>
</evidence>
<name>A0ABR4NBX5_9FUNG</name>
<evidence type="ECO:0000313" key="1">
    <source>
        <dbReference type="EMBL" id="KAL2917035.1"/>
    </source>
</evidence>
<sequence length="149" mass="17198">MVAPDGTLNQAYFRPPRGARLHSEAARVWTPRERGLLIQGIQTYGIGFFREISENLLPEWSANDLRVKTMRLIGRQNLQLYKNWRGGEAQIHTEFERNRQIGQRFGTWKNNMLVYDDEGKVLDALLRDQPGQGPFGLSDTGLSKRKRDQ</sequence>
<protein>
    <submittedName>
        <fullName evidence="1">Uncharacterized protein</fullName>
    </submittedName>
</protein>
<dbReference type="EMBL" id="JADGIZ020000013">
    <property type="protein sequence ID" value="KAL2917035.1"/>
    <property type="molecule type" value="Genomic_DNA"/>
</dbReference>
<organism evidence="1 2">
    <name type="scientific">Polyrhizophydium stewartii</name>
    <dbReference type="NCBI Taxonomy" id="2732419"/>
    <lineage>
        <taxon>Eukaryota</taxon>
        <taxon>Fungi</taxon>
        <taxon>Fungi incertae sedis</taxon>
        <taxon>Chytridiomycota</taxon>
        <taxon>Chytridiomycota incertae sedis</taxon>
        <taxon>Chytridiomycetes</taxon>
        <taxon>Rhizophydiales</taxon>
        <taxon>Rhizophydiales incertae sedis</taxon>
        <taxon>Polyrhizophydium</taxon>
    </lineage>
</organism>
<reference evidence="1 2" key="1">
    <citation type="submission" date="2023-09" db="EMBL/GenBank/DDBJ databases">
        <title>Pangenome analysis of Batrachochytrium dendrobatidis and related Chytrids.</title>
        <authorList>
            <person name="Yacoub M.N."/>
            <person name="Stajich J.E."/>
            <person name="James T.Y."/>
        </authorList>
    </citation>
    <scope>NUCLEOTIDE SEQUENCE [LARGE SCALE GENOMIC DNA]</scope>
    <source>
        <strain evidence="1 2">JEL0888</strain>
    </source>
</reference>
<dbReference type="InterPro" id="IPR001005">
    <property type="entry name" value="SANT/Myb"/>
</dbReference>